<protein>
    <recommendedName>
        <fullName evidence="2">MmyB-like transcription regulator ligand binding domain-containing protein</fullName>
    </recommendedName>
</protein>
<dbReference type="PANTHER" id="PTHR35010">
    <property type="entry name" value="BLL4672 PROTEIN-RELATED"/>
    <property type="match status" value="1"/>
</dbReference>
<dbReference type="PANTHER" id="PTHR35010:SF2">
    <property type="entry name" value="BLL4672 PROTEIN"/>
    <property type="match status" value="1"/>
</dbReference>
<sequence length="267" mass="28845">MRGPADWRLVAVEPGCATLLVIPQPAGHGLESRSDCRSDQSARPAMTAAGADCVVTRAAPATSSGRIPATRATCPRWLVPNCSANPSVVVCRVGGVITPALLTRMWIGRPSSLSRRQRGDRTQRGEVEHAGGGGAADPVECRSSLDGVAHRYDHLRRGVRQTAGEPQTDSVTASGNHSQFVRALLRASEEFAELWERHEVAQRFADRKTLLHPEVGALELDCQALFTEDRSQTLLVLTTGPRTESQEKLRLLSLLGTDRFTAAPGRK</sequence>
<proteinExistence type="predicted"/>
<evidence type="ECO:0000313" key="4">
    <source>
        <dbReference type="Proteomes" id="UP000746503"/>
    </source>
</evidence>
<dbReference type="InterPro" id="IPR041413">
    <property type="entry name" value="MLTR_LBD"/>
</dbReference>
<feature type="region of interest" description="Disordered" evidence="1">
    <location>
        <begin position="112"/>
        <end position="140"/>
    </location>
</feature>
<evidence type="ECO:0000313" key="3">
    <source>
        <dbReference type="EMBL" id="NJP65924.1"/>
    </source>
</evidence>
<feature type="domain" description="MmyB-like transcription regulator ligand binding" evidence="2">
    <location>
        <begin position="176"/>
        <end position="252"/>
    </location>
</feature>
<dbReference type="Proteomes" id="UP000746503">
    <property type="component" value="Unassembled WGS sequence"/>
</dbReference>
<feature type="compositionally biased region" description="Basic and acidic residues" evidence="1">
    <location>
        <begin position="117"/>
        <end position="129"/>
    </location>
</feature>
<organism evidence="3 4">
    <name type="scientific">Streptomyces spiramenti</name>
    <dbReference type="NCBI Taxonomy" id="2720606"/>
    <lineage>
        <taxon>Bacteria</taxon>
        <taxon>Bacillati</taxon>
        <taxon>Actinomycetota</taxon>
        <taxon>Actinomycetes</taxon>
        <taxon>Kitasatosporales</taxon>
        <taxon>Streptomycetaceae</taxon>
        <taxon>Streptomyces</taxon>
    </lineage>
</organism>
<reference evidence="3 4" key="1">
    <citation type="submission" date="2020-03" db="EMBL/GenBank/DDBJ databases">
        <title>Draft genome of Streptomyces sp. ventii, isolated from the Axial Seamount in the Pacific Ocean, and resequencing of the two type strains Streptomyces lonarensis strain NCL 716 and Streptomyces bohaiensis strain 11A07.</title>
        <authorList>
            <person name="Loughran R.M."/>
            <person name="Pfannmuller K.M."/>
            <person name="Wasson B.J."/>
            <person name="Deadmond M.C."/>
            <person name="Paddock B.E."/>
            <person name="Koyack M.J."/>
            <person name="Gallegos D.A."/>
            <person name="Mitchell E.A."/>
            <person name="Ushijima B."/>
            <person name="Saw J.H."/>
            <person name="Mcphail K.L."/>
            <person name="Videau P."/>
        </authorList>
    </citation>
    <scope>NUCLEOTIDE SEQUENCE [LARGE SCALE GENOMIC DNA]</scope>
    <source>
        <strain evidence="4">5675061</strain>
    </source>
</reference>
<dbReference type="EMBL" id="JAAVJB010000029">
    <property type="protein sequence ID" value="NJP65924.1"/>
    <property type="molecule type" value="Genomic_DNA"/>
</dbReference>
<gene>
    <name evidence="3" type="ORF">HCJ92_06355</name>
</gene>
<comment type="caution">
    <text evidence="3">The sequence shown here is derived from an EMBL/GenBank/DDBJ whole genome shotgun (WGS) entry which is preliminary data.</text>
</comment>
<evidence type="ECO:0000256" key="1">
    <source>
        <dbReference type="SAM" id="MobiDB-lite"/>
    </source>
</evidence>
<dbReference type="Gene3D" id="3.30.450.180">
    <property type="match status" value="1"/>
</dbReference>
<evidence type="ECO:0000259" key="2">
    <source>
        <dbReference type="Pfam" id="PF17765"/>
    </source>
</evidence>
<keyword evidence="4" id="KW-1185">Reference proteome</keyword>
<dbReference type="Pfam" id="PF17765">
    <property type="entry name" value="MLTR_LBD"/>
    <property type="match status" value="1"/>
</dbReference>
<accession>A0ABX1AFN2</accession>
<name>A0ABX1AFN2_9ACTN</name>